<comment type="similarity">
    <text evidence="1">Belongs to the calycin superfamily. Lipocalin family.</text>
</comment>
<dbReference type="GO" id="GO:0031409">
    <property type="term" value="F:pigment binding"/>
    <property type="evidence" value="ECO:0007669"/>
    <property type="project" value="InterPro"/>
</dbReference>
<dbReference type="InterPro" id="IPR022271">
    <property type="entry name" value="Lipocalin_ApoD"/>
</dbReference>
<evidence type="ECO:0000256" key="1">
    <source>
        <dbReference type="ARBA" id="ARBA00006889"/>
    </source>
</evidence>
<evidence type="ECO:0000256" key="3">
    <source>
        <dbReference type="SAM" id="SignalP"/>
    </source>
</evidence>
<keyword evidence="3" id="KW-0732">Signal</keyword>
<dbReference type="PROSITE" id="PS00213">
    <property type="entry name" value="LIPOCALIN"/>
    <property type="match status" value="1"/>
</dbReference>
<feature type="non-terminal residue" evidence="5">
    <location>
        <position position="214"/>
    </location>
</feature>
<evidence type="ECO:0000256" key="2">
    <source>
        <dbReference type="ARBA" id="ARBA00023157"/>
    </source>
</evidence>
<dbReference type="EMBL" id="CAXKWB010000575">
    <property type="protein sequence ID" value="CAL4061268.1"/>
    <property type="molecule type" value="Genomic_DNA"/>
</dbReference>
<dbReference type="Gene3D" id="2.40.128.20">
    <property type="match status" value="1"/>
</dbReference>
<feature type="domain" description="Lipocalin/cytosolic fatty-acid binding" evidence="4">
    <location>
        <begin position="53"/>
        <end position="200"/>
    </location>
</feature>
<dbReference type="Proteomes" id="UP001497623">
    <property type="component" value="Unassembled WGS sequence"/>
</dbReference>
<proteinExistence type="inferred from homology"/>
<dbReference type="PRINTS" id="PR00179">
    <property type="entry name" value="LIPOCALIN"/>
</dbReference>
<dbReference type="PANTHER" id="PTHR10612:SF62">
    <property type="entry name" value="LIPOCALIN_CYTOSOLIC FATTY-ACID BINDING DOMAIN-CONTAINING PROTEIN"/>
    <property type="match status" value="1"/>
</dbReference>
<dbReference type="GO" id="GO:0006629">
    <property type="term" value="P:lipid metabolic process"/>
    <property type="evidence" value="ECO:0007669"/>
    <property type="project" value="TreeGrafter"/>
</dbReference>
<accession>A0AAV2PMF8</accession>
<dbReference type="SUPFAM" id="SSF50814">
    <property type="entry name" value="Lipocalins"/>
    <property type="match status" value="1"/>
</dbReference>
<dbReference type="InterPro" id="IPR012674">
    <property type="entry name" value="Calycin"/>
</dbReference>
<dbReference type="GO" id="GO:0005737">
    <property type="term" value="C:cytoplasm"/>
    <property type="evidence" value="ECO:0007669"/>
    <property type="project" value="TreeGrafter"/>
</dbReference>
<reference evidence="5 6" key="1">
    <citation type="submission" date="2024-05" db="EMBL/GenBank/DDBJ databases">
        <authorList>
            <person name="Wallberg A."/>
        </authorList>
    </citation>
    <scope>NUCLEOTIDE SEQUENCE [LARGE SCALE GENOMIC DNA]</scope>
</reference>
<dbReference type="GO" id="GO:0000302">
    <property type="term" value="P:response to reactive oxygen species"/>
    <property type="evidence" value="ECO:0007669"/>
    <property type="project" value="TreeGrafter"/>
</dbReference>
<keyword evidence="6" id="KW-1185">Reference proteome</keyword>
<feature type="signal peptide" evidence="3">
    <location>
        <begin position="1"/>
        <end position="16"/>
    </location>
</feature>
<dbReference type="PRINTS" id="PR01273">
    <property type="entry name" value="INVTBRTCOLOR"/>
</dbReference>
<organism evidence="5 6">
    <name type="scientific">Meganyctiphanes norvegica</name>
    <name type="common">Northern krill</name>
    <name type="synonym">Thysanopoda norvegica</name>
    <dbReference type="NCBI Taxonomy" id="48144"/>
    <lineage>
        <taxon>Eukaryota</taxon>
        <taxon>Metazoa</taxon>
        <taxon>Ecdysozoa</taxon>
        <taxon>Arthropoda</taxon>
        <taxon>Crustacea</taxon>
        <taxon>Multicrustacea</taxon>
        <taxon>Malacostraca</taxon>
        <taxon>Eumalacostraca</taxon>
        <taxon>Eucarida</taxon>
        <taxon>Euphausiacea</taxon>
        <taxon>Euphausiidae</taxon>
        <taxon>Meganyctiphanes</taxon>
    </lineage>
</organism>
<comment type="caution">
    <text evidence="5">The sequence shown here is derived from an EMBL/GenBank/DDBJ whole genome shotgun (WGS) entry which is preliminary data.</text>
</comment>
<gene>
    <name evidence="5" type="ORF">MNOR_LOCUS2018</name>
</gene>
<keyword evidence="2" id="KW-1015">Disulfide bond</keyword>
<dbReference type="PANTHER" id="PTHR10612">
    <property type="entry name" value="APOLIPOPROTEIN D"/>
    <property type="match status" value="1"/>
</dbReference>
<feature type="chain" id="PRO_5043875601" description="Lipocalin/cytosolic fatty-acid binding domain-containing protein" evidence="3">
    <location>
        <begin position="17"/>
        <end position="214"/>
    </location>
</feature>
<evidence type="ECO:0000259" key="4">
    <source>
        <dbReference type="Pfam" id="PF08212"/>
    </source>
</evidence>
<dbReference type="PIRSF" id="PIRSF036893">
    <property type="entry name" value="Lipocalin_ApoD"/>
    <property type="match status" value="1"/>
</dbReference>
<dbReference type="InterPro" id="IPR000566">
    <property type="entry name" value="Lipocln_cytosolic_FA-bd_dom"/>
</dbReference>
<evidence type="ECO:0000313" key="6">
    <source>
        <dbReference type="Proteomes" id="UP001497623"/>
    </source>
</evidence>
<dbReference type="InterPro" id="IPR022272">
    <property type="entry name" value="Lipocalin_CS"/>
</dbReference>
<sequence length="214" mass="23947">MKTLVLLLPLVALTAAQSSSFSVRNKIPSYLVPGQCPTVDEKSLWAQQVPNHARYAGRWYETARSENVFQLVKKCTKSDISYDGPGFGFRHITTGLDANSQALRRDGVTFPFTTGANTETPHLSIQFDQPSFAAPYVILDTDYDNYSCIYSCTDYNGNFVSDFLFVWSRTPTMSQNHLSKCVTAFNKHGLDTNRLNTVEQGSQCDYNVLDSLLL</sequence>
<dbReference type="InterPro" id="IPR003057">
    <property type="entry name" value="Invtbrt_color"/>
</dbReference>
<evidence type="ECO:0000313" key="5">
    <source>
        <dbReference type="EMBL" id="CAL4061268.1"/>
    </source>
</evidence>
<name>A0AAV2PMF8_MEGNR</name>
<dbReference type="Pfam" id="PF08212">
    <property type="entry name" value="Lipocalin_2"/>
    <property type="match status" value="1"/>
</dbReference>
<protein>
    <recommendedName>
        <fullName evidence="4">Lipocalin/cytosolic fatty-acid binding domain-containing protein</fullName>
    </recommendedName>
</protein>
<dbReference type="AlphaFoldDB" id="A0AAV2PMF8"/>